<dbReference type="AlphaFoldDB" id="A0A834JYS6"/>
<gene>
    <name evidence="1" type="ORF">H0235_016716</name>
</gene>
<protein>
    <submittedName>
        <fullName evidence="1">Uncharacterized protein</fullName>
    </submittedName>
</protein>
<sequence length="143" mass="16617">MSRIDMGDQMLNAHQRHQITVEEYKNFFKSYAVKFTIMGDLKAKHDFWDFIITNSKISFESPRKKGTFLNAYAIKRMVAPGITAIEYPYVKYESSSLNYHYEYQQCLKTFNANIMTYAQAADTLGIQETITPTIRNYKAIPDA</sequence>
<comment type="caution">
    <text evidence="1">The sequence shown here is derived from an EMBL/GenBank/DDBJ whole genome shotgun (WGS) entry which is preliminary data.</text>
</comment>
<name>A0A834JYS6_VESPE</name>
<reference evidence="1" key="1">
    <citation type="journal article" date="2020" name="G3 (Bethesda)">
        <title>High-Quality Assemblies for Three Invasive Social Wasps from the &lt;i&gt;Vespula&lt;/i&gt; Genus.</title>
        <authorList>
            <person name="Harrop T.W.R."/>
            <person name="Guhlin J."/>
            <person name="McLaughlin G.M."/>
            <person name="Permina E."/>
            <person name="Stockwell P."/>
            <person name="Gilligan J."/>
            <person name="Le Lec M.F."/>
            <person name="Gruber M.A.M."/>
            <person name="Quinn O."/>
            <person name="Lovegrove M."/>
            <person name="Duncan E.J."/>
            <person name="Remnant E.J."/>
            <person name="Van Eeckhoven J."/>
            <person name="Graham B."/>
            <person name="Knapp R.A."/>
            <person name="Langford K.W."/>
            <person name="Kronenberg Z."/>
            <person name="Press M.O."/>
            <person name="Eacker S.M."/>
            <person name="Wilson-Rankin E.E."/>
            <person name="Purcell J."/>
            <person name="Lester P.J."/>
            <person name="Dearden P.K."/>
        </authorList>
    </citation>
    <scope>NUCLEOTIDE SEQUENCE</scope>
    <source>
        <strain evidence="1">Volc-1</strain>
    </source>
</reference>
<organism evidence="1 2">
    <name type="scientific">Vespula pensylvanica</name>
    <name type="common">Western yellow jacket</name>
    <name type="synonym">Wasp</name>
    <dbReference type="NCBI Taxonomy" id="30213"/>
    <lineage>
        <taxon>Eukaryota</taxon>
        <taxon>Metazoa</taxon>
        <taxon>Ecdysozoa</taxon>
        <taxon>Arthropoda</taxon>
        <taxon>Hexapoda</taxon>
        <taxon>Insecta</taxon>
        <taxon>Pterygota</taxon>
        <taxon>Neoptera</taxon>
        <taxon>Endopterygota</taxon>
        <taxon>Hymenoptera</taxon>
        <taxon>Apocrita</taxon>
        <taxon>Aculeata</taxon>
        <taxon>Vespoidea</taxon>
        <taxon>Vespidae</taxon>
        <taxon>Vespinae</taxon>
        <taxon>Vespula</taxon>
    </lineage>
</organism>
<dbReference type="Proteomes" id="UP000600918">
    <property type="component" value="Unassembled WGS sequence"/>
</dbReference>
<evidence type="ECO:0000313" key="1">
    <source>
        <dbReference type="EMBL" id="KAF7397179.1"/>
    </source>
</evidence>
<evidence type="ECO:0000313" key="2">
    <source>
        <dbReference type="Proteomes" id="UP000600918"/>
    </source>
</evidence>
<proteinExistence type="predicted"/>
<keyword evidence="2" id="KW-1185">Reference proteome</keyword>
<dbReference type="EMBL" id="JACSDY010000020">
    <property type="protein sequence ID" value="KAF7397179.1"/>
    <property type="molecule type" value="Genomic_DNA"/>
</dbReference>
<accession>A0A834JYS6</accession>